<dbReference type="KEGG" id="ghi:107908503"/>
<dbReference type="Proteomes" id="UP000818029">
    <property type="component" value="Chromosome D02"/>
</dbReference>
<sequence length="127" mass="14346">MFIFPHLHVLTVCSCKRDLQNSLSDIPLEGSIPGIHRSFQIDIAVPFPTLYLSPLRRVPFAAQILLQVTIIDPLPNAIDKTSGIHRNQRTKVSQEQEKQRLLPVATDKKCARVADSCIKFTLRDIKC</sequence>
<evidence type="ECO:0000313" key="1">
    <source>
        <dbReference type="Proteomes" id="UP000818029"/>
    </source>
</evidence>
<dbReference type="PaxDb" id="3635-A0A1U8JQZ6"/>
<accession>A0A1U8JQZ6</accession>
<dbReference type="AlphaFoldDB" id="A0A1U8JQZ6"/>
<reference evidence="1" key="1">
    <citation type="journal article" date="2020" name="Nat. Genet.">
        <title>Genomic diversifications of five Gossypium allopolyploid species and their impact on cotton improvement.</title>
        <authorList>
            <person name="Chen Z.J."/>
            <person name="Sreedasyam A."/>
            <person name="Ando A."/>
            <person name="Song Q."/>
            <person name="De Santiago L.M."/>
            <person name="Hulse-Kemp A.M."/>
            <person name="Ding M."/>
            <person name="Ye W."/>
            <person name="Kirkbride R.C."/>
            <person name="Jenkins J."/>
            <person name="Plott C."/>
            <person name="Lovell J."/>
            <person name="Lin Y.M."/>
            <person name="Vaughn R."/>
            <person name="Liu B."/>
            <person name="Simpson S."/>
            <person name="Scheffler B.E."/>
            <person name="Wen L."/>
            <person name="Saski C.A."/>
            <person name="Grover C.E."/>
            <person name="Hu G."/>
            <person name="Conover J.L."/>
            <person name="Carlson J.W."/>
            <person name="Shu S."/>
            <person name="Boston L.B."/>
            <person name="Williams M."/>
            <person name="Peterson D.G."/>
            <person name="McGee K."/>
            <person name="Jones D.C."/>
            <person name="Wendel J.F."/>
            <person name="Stelly D.M."/>
            <person name="Grimwood J."/>
            <person name="Schmutz J."/>
        </authorList>
    </citation>
    <scope>NUCLEOTIDE SEQUENCE [LARGE SCALE GENOMIC DNA]</scope>
    <source>
        <strain evidence="1">cv. TM-1</strain>
    </source>
</reference>
<dbReference type="GeneID" id="107908503"/>
<name>A0A1U8JQZ6_GOSHI</name>
<dbReference type="RefSeq" id="XP_016691168.2">
    <property type="nucleotide sequence ID" value="XM_016835679.2"/>
</dbReference>
<dbReference type="RefSeq" id="XP_040944146.1">
    <property type="nucleotide sequence ID" value="XM_041088212.1"/>
</dbReference>
<reference evidence="2 3" key="2">
    <citation type="submission" date="2025-05" db="UniProtKB">
        <authorList>
            <consortium name="RefSeq"/>
        </authorList>
    </citation>
    <scope>IDENTIFICATION</scope>
</reference>
<keyword evidence="1" id="KW-1185">Reference proteome</keyword>
<dbReference type="SMR" id="A0A1U8JQZ6"/>
<gene>
    <name evidence="2 3" type="primary">LOC107908503</name>
</gene>
<evidence type="ECO:0000313" key="2">
    <source>
        <dbReference type="RefSeq" id="XP_016691168.2"/>
    </source>
</evidence>
<organism evidence="1 2">
    <name type="scientific">Gossypium hirsutum</name>
    <name type="common">Upland cotton</name>
    <name type="synonym">Gossypium mexicanum</name>
    <dbReference type="NCBI Taxonomy" id="3635"/>
    <lineage>
        <taxon>Eukaryota</taxon>
        <taxon>Viridiplantae</taxon>
        <taxon>Streptophyta</taxon>
        <taxon>Embryophyta</taxon>
        <taxon>Tracheophyta</taxon>
        <taxon>Spermatophyta</taxon>
        <taxon>Magnoliopsida</taxon>
        <taxon>eudicotyledons</taxon>
        <taxon>Gunneridae</taxon>
        <taxon>Pentapetalae</taxon>
        <taxon>rosids</taxon>
        <taxon>malvids</taxon>
        <taxon>Malvales</taxon>
        <taxon>Malvaceae</taxon>
        <taxon>Malvoideae</taxon>
        <taxon>Gossypium</taxon>
    </lineage>
</organism>
<evidence type="ECO:0000313" key="3">
    <source>
        <dbReference type="RefSeq" id="XP_040944146.1"/>
    </source>
</evidence>
<proteinExistence type="predicted"/>
<protein>
    <submittedName>
        <fullName evidence="2 3">Uncharacterized protein</fullName>
    </submittedName>
</protein>